<comment type="caution">
    <text evidence="1">The sequence shown here is derived from an EMBL/GenBank/DDBJ whole genome shotgun (WGS) entry which is preliminary data.</text>
</comment>
<evidence type="ECO:0000313" key="1">
    <source>
        <dbReference type="EMBL" id="NMP29718.1"/>
    </source>
</evidence>
<gene>
    <name evidence="1" type="ORF">GW590_23010</name>
</gene>
<evidence type="ECO:0000313" key="2">
    <source>
        <dbReference type="Proteomes" id="UP000585363"/>
    </source>
</evidence>
<reference evidence="1 2" key="1">
    <citation type="submission" date="2020-01" db="EMBL/GenBank/DDBJ databases">
        <authorList>
            <person name="Lee S.D."/>
        </authorList>
    </citation>
    <scope>NUCLEOTIDE SEQUENCE [LARGE SCALE GENOMIC DNA]</scope>
    <source>
        <strain evidence="1 2">SAP-1</strain>
    </source>
</reference>
<organism evidence="1 2">
    <name type="scientific">Rouxiella aceris</name>
    <dbReference type="NCBI Taxonomy" id="2703884"/>
    <lineage>
        <taxon>Bacteria</taxon>
        <taxon>Pseudomonadati</taxon>
        <taxon>Pseudomonadota</taxon>
        <taxon>Gammaproteobacteria</taxon>
        <taxon>Enterobacterales</taxon>
        <taxon>Yersiniaceae</taxon>
        <taxon>Rouxiella</taxon>
    </lineage>
</organism>
<name>A0A848MMC0_9GAMM</name>
<dbReference type="Proteomes" id="UP000585363">
    <property type="component" value="Unassembled WGS sequence"/>
</dbReference>
<proteinExistence type="predicted"/>
<keyword evidence="2" id="KW-1185">Reference proteome</keyword>
<protein>
    <submittedName>
        <fullName evidence="1">Uncharacterized protein</fullName>
    </submittedName>
</protein>
<dbReference type="AlphaFoldDB" id="A0A848MMC0"/>
<sequence>MTELKDGSVGESVYFCLIHDNNALCGSGVNSSGVEGEDLPKDALKLLESISFDDN</sequence>
<accession>A0A848MMC0</accession>
<reference evidence="1 2" key="2">
    <citation type="submission" date="2020-06" db="EMBL/GenBank/DDBJ databases">
        <title>Polyphasic characterization of a Rahnella strain isolated from tree sap.</title>
        <authorList>
            <person name="Kim I.S."/>
        </authorList>
    </citation>
    <scope>NUCLEOTIDE SEQUENCE [LARGE SCALE GENOMIC DNA]</scope>
    <source>
        <strain evidence="1 2">SAP-1</strain>
    </source>
</reference>
<dbReference type="EMBL" id="JAADJU010000017">
    <property type="protein sequence ID" value="NMP29718.1"/>
    <property type="molecule type" value="Genomic_DNA"/>
</dbReference>